<sequence>MGTAGATALRQVAPVRRQNGGVSDARQQVGRPFQAVGGLKWLAGYAAFGLGVTTLYATTGIGFPCPFLMLTGWQCPFCGGTRLGSALLHGDIASAFAYNPVVFVSLVLGAVVGTLWIVEALGGPRVRPPARWQRATHRIRPAIWWTLAGVLTALYVVLRNLT</sequence>
<feature type="transmembrane region" description="Helical" evidence="1">
    <location>
        <begin position="97"/>
        <end position="118"/>
    </location>
</feature>
<keyword evidence="1" id="KW-1133">Transmembrane helix</keyword>
<accession>F5XDX9</accession>
<keyword evidence="3" id="KW-1185">Reference proteome</keyword>
<organism evidence="2 3">
    <name type="scientific">Microlunatus phosphovorus (strain ATCC 700054 / DSM 10555 / JCM 9379 / NBRC 101784 / NCIMB 13414 / VKM Ac-1990 / NM-1)</name>
    <dbReference type="NCBI Taxonomy" id="1032480"/>
    <lineage>
        <taxon>Bacteria</taxon>
        <taxon>Bacillati</taxon>
        <taxon>Actinomycetota</taxon>
        <taxon>Actinomycetes</taxon>
        <taxon>Propionibacteriales</taxon>
        <taxon>Propionibacteriaceae</taxon>
        <taxon>Microlunatus</taxon>
    </lineage>
</organism>
<evidence type="ECO:0000256" key="1">
    <source>
        <dbReference type="SAM" id="Phobius"/>
    </source>
</evidence>
<dbReference type="HOGENOM" id="CLU_098258_2_1_11"/>
<dbReference type="InterPro" id="IPR021215">
    <property type="entry name" value="DUF2752"/>
</dbReference>
<dbReference type="Pfam" id="PF10825">
    <property type="entry name" value="DUF2752"/>
    <property type="match status" value="1"/>
</dbReference>
<protein>
    <recommendedName>
        <fullName evidence="4">DUF2752 domain-containing protein</fullName>
    </recommendedName>
</protein>
<feature type="transmembrane region" description="Helical" evidence="1">
    <location>
        <begin position="41"/>
        <end position="63"/>
    </location>
</feature>
<name>F5XDX9_MICPN</name>
<feature type="transmembrane region" description="Helical" evidence="1">
    <location>
        <begin position="139"/>
        <end position="158"/>
    </location>
</feature>
<evidence type="ECO:0000313" key="2">
    <source>
        <dbReference type="EMBL" id="BAK35152.1"/>
    </source>
</evidence>
<dbReference type="AlphaFoldDB" id="F5XDX9"/>
<evidence type="ECO:0000313" key="3">
    <source>
        <dbReference type="Proteomes" id="UP000007947"/>
    </source>
</evidence>
<dbReference type="eggNOG" id="ENOG5033A4V">
    <property type="taxonomic scope" value="Bacteria"/>
</dbReference>
<dbReference type="EMBL" id="AP012204">
    <property type="protein sequence ID" value="BAK35152.1"/>
    <property type="molecule type" value="Genomic_DNA"/>
</dbReference>
<keyword evidence="1" id="KW-0812">Transmembrane</keyword>
<gene>
    <name evidence="2" type="ordered locus">MLP_21380</name>
</gene>
<dbReference type="STRING" id="1032480.MLP_21380"/>
<dbReference type="Proteomes" id="UP000007947">
    <property type="component" value="Chromosome"/>
</dbReference>
<proteinExistence type="predicted"/>
<reference evidence="2 3" key="1">
    <citation type="submission" date="2011-05" db="EMBL/GenBank/DDBJ databases">
        <title>Whole genome sequence of Microlunatus phosphovorus NM-1.</title>
        <authorList>
            <person name="Hosoyama A."/>
            <person name="Sasaki K."/>
            <person name="Harada T."/>
            <person name="Igarashi R."/>
            <person name="Kawakoshi A."/>
            <person name="Sasagawa M."/>
            <person name="Fukada J."/>
            <person name="Nakamura S."/>
            <person name="Katano Y."/>
            <person name="Hanada S."/>
            <person name="Kamagata Y."/>
            <person name="Nakamura N."/>
            <person name="Yamazaki S."/>
            <person name="Fujita N."/>
        </authorList>
    </citation>
    <scope>NUCLEOTIDE SEQUENCE [LARGE SCALE GENOMIC DNA]</scope>
    <source>
        <strain evidence="3">ATCC 700054 / DSM 10555 / JCM 9379 / NBRC 101784 / NCIMB 13414 / VKM Ac-1990 / NM-1</strain>
    </source>
</reference>
<keyword evidence="1" id="KW-0472">Membrane</keyword>
<dbReference type="OrthoDB" id="5966662at2"/>
<evidence type="ECO:0008006" key="4">
    <source>
        <dbReference type="Google" id="ProtNLM"/>
    </source>
</evidence>
<dbReference type="KEGG" id="mph:MLP_21380"/>